<feature type="compositionally biased region" description="Low complexity" evidence="1">
    <location>
        <begin position="48"/>
        <end position="69"/>
    </location>
</feature>
<feature type="compositionally biased region" description="Basic and acidic residues" evidence="1">
    <location>
        <begin position="72"/>
        <end position="81"/>
    </location>
</feature>
<evidence type="ECO:0000313" key="2">
    <source>
        <dbReference type="EMBL" id="WWM70141.1"/>
    </source>
</evidence>
<evidence type="ECO:0000256" key="1">
    <source>
        <dbReference type="SAM" id="MobiDB-lite"/>
    </source>
</evidence>
<keyword evidence="3" id="KW-1185">Reference proteome</keyword>
<organism evidence="2 3">
    <name type="scientific">Sphingomonas kaistensis</name>
    <dbReference type="NCBI Taxonomy" id="298708"/>
    <lineage>
        <taxon>Bacteria</taxon>
        <taxon>Pseudomonadati</taxon>
        <taxon>Pseudomonadota</taxon>
        <taxon>Alphaproteobacteria</taxon>
        <taxon>Sphingomonadales</taxon>
        <taxon>Sphingomonadaceae</taxon>
        <taxon>Sphingomonas</taxon>
    </lineage>
</organism>
<evidence type="ECO:0008006" key="4">
    <source>
        <dbReference type="Google" id="ProtNLM"/>
    </source>
</evidence>
<dbReference type="RefSeq" id="WP_338502758.1">
    <property type="nucleotide sequence ID" value="NZ_CP145607.1"/>
</dbReference>
<feature type="region of interest" description="Disordered" evidence="1">
    <location>
        <begin position="48"/>
        <end position="100"/>
    </location>
</feature>
<evidence type="ECO:0000313" key="3">
    <source>
        <dbReference type="Proteomes" id="UP001382935"/>
    </source>
</evidence>
<feature type="compositionally biased region" description="Gly residues" evidence="1">
    <location>
        <begin position="88"/>
        <end position="100"/>
    </location>
</feature>
<protein>
    <recommendedName>
        <fullName evidence="4">Pilus assembly protein CpaD</fullName>
    </recommendedName>
</protein>
<gene>
    <name evidence="2" type="ORF">V6R86_05460</name>
</gene>
<proteinExistence type="predicted"/>
<accession>A0ABZ2G305</accession>
<dbReference type="PROSITE" id="PS51257">
    <property type="entry name" value="PROKAR_LIPOPROTEIN"/>
    <property type="match status" value="1"/>
</dbReference>
<reference evidence="2 3" key="1">
    <citation type="submission" date="2024-02" db="EMBL/GenBank/DDBJ databases">
        <title>Full genome sequence of Sphingomonas kaistensis.</title>
        <authorList>
            <person name="Poletto B.L."/>
            <person name="Silva G."/>
            <person name="Galante D."/>
            <person name="Campos K.R."/>
            <person name="Santos M.B.N."/>
            <person name="Sacchi C.T."/>
        </authorList>
    </citation>
    <scope>NUCLEOTIDE SEQUENCE [LARGE SCALE GENOMIC DNA]</scope>
    <source>
        <strain evidence="2 3">MA4R</strain>
    </source>
</reference>
<dbReference type="EMBL" id="CP145607">
    <property type="protein sequence ID" value="WWM70141.1"/>
    <property type="molecule type" value="Genomic_DNA"/>
</dbReference>
<name>A0ABZ2G305_9SPHN</name>
<sequence>MSFRSIGVAAVLLLTAGCNTVDPRTGSVDRSFGEAVAWNKAAQIVNPDPAYPADAMPAGSDGAKAAGASQRYRTDKVKQVERVQTSTGSGGGSGGGNGPQ</sequence>
<dbReference type="Proteomes" id="UP001382935">
    <property type="component" value="Chromosome"/>
</dbReference>